<dbReference type="PANTHER" id="PTHR10963">
    <property type="entry name" value="GLYCOSYL HYDROLASE-RELATED"/>
    <property type="match status" value="1"/>
</dbReference>
<evidence type="ECO:0000313" key="4">
    <source>
        <dbReference type="Proteomes" id="UP000014962"/>
    </source>
</evidence>
<evidence type="ECO:0000313" key="3">
    <source>
        <dbReference type="EMBL" id="EPR71211.1"/>
    </source>
</evidence>
<dbReference type="Proteomes" id="UP000014962">
    <property type="component" value="Unassembled WGS sequence"/>
</dbReference>
<dbReference type="InterPro" id="IPR000757">
    <property type="entry name" value="Beta-glucanase-like"/>
</dbReference>
<dbReference type="GO" id="GO:0031176">
    <property type="term" value="F:endo-1,4-beta-xylanase activity"/>
    <property type="evidence" value="ECO:0007669"/>
    <property type="project" value="UniProtKB-EC"/>
</dbReference>
<dbReference type="STRING" id="641526.ADIWIN_3256"/>
<keyword evidence="3" id="KW-0858">Xylan degradation</keyword>
<comment type="similarity">
    <text evidence="1">Belongs to the glycosyl hydrolase 16 family.</text>
</comment>
<reference evidence="3 4" key="1">
    <citation type="journal article" date="2013" name="Genome Announc.">
        <title>Draft Genome Sequence of Winogradskyella psychrotolerans RS-3T, Isolated from the Marine Transect of Kongsfjorden, Ny-Alesund, Svalbard, Arctic Ocean.</title>
        <authorList>
            <person name="Kumar Pinnaka A."/>
            <person name="Ara S."/>
            <person name="Singh A."/>
            <person name="Shivaji S."/>
        </authorList>
    </citation>
    <scope>NUCLEOTIDE SEQUENCE [LARGE SCALE GENOMIC DNA]</scope>
    <source>
        <strain evidence="3 4">RS-3</strain>
    </source>
</reference>
<dbReference type="AlphaFoldDB" id="S7VMS6"/>
<evidence type="ECO:0000256" key="1">
    <source>
        <dbReference type="ARBA" id="ARBA00006865"/>
    </source>
</evidence>
<keyword evidence="3" id="KW-0624">Polysaccharide degradation</keyword>
<keyword evidence="4" id="KW-1185">Reference proteome</keyword>
<dbReference type="PANTHER" id="PTHR10963:SF55">
    <property type="entry name" value="GLYCOSIDE HYDROLASE FAMILY 16 PROTEIN"/>
    <property type="match status" value="1"/>
</dbReference>
<dbReference type="GO" id="GO:0045493">
    <property type="term" value="P:xylan catabolic process"/>
    <property type="evidence" value="ECO:0007669"/>
    <property type="project" value="UniProtKB-KW"/>
</dbReference>
<name>S7VMS6_9FLAO</name>
<gene>
    <name evidence="3" type="ORF">ADIWIN_3256</name>
</gene>
<sequence length="235" mass="26401">MADEFDLPGTPDPAVWGYDIGTGQNGWGNNELQYYTDRSENIIVEDGMLKFTVRQESFEGSNYTSARVLTRGKFEQKHGRFEARIQLPWGQGIWPAFWLLGDDSNGTEVWPQIGEIDIMENRGQEPTIVGGAVHGPGYSGGTAISKPYELENDRFDTGFHVFGVEWGENYINYYVDDVLYNQITPADVPGEWVFNDDFYIIMNVAVGGSYVGSPNASTVFPQEMLVDYVRVYSAE</sequence>
<proteinExistence type="inferred from homology"/>
<organism evidence="3 4">
    <name type="scientific">Winogradskyella psychrotolerans RS-3</name>
    <dbReference type="NCBI Taxonomy" id="641526"/>
    <lineage>
        <taxon>Bacteria</taxon>
        <taxon>Pseudomonadati</taxon>
        <taxon>Bacteroidota</taxon>
        <taxon>Flavobacteriia</taxon>
        <taxon>Flavobacteriales</taxon>
        <taxon>Flavobacteriaceae</taxon>
        <taxon>Winogradskyella</taxon>
    </lineage>
</organism>
<dbReference type="Gene3D" id="2.60.120.200">
    <property type="match status" value="1"/>
</dbReference>
<dbReference type="InterPro" id="IPR013320">
    <property type="entry name" value="ConA-like_dom_sf"/>
</dbReference>
<comment type="caution">
    <text evidence="3">The sequence shown here is derived from an EMBL/GenBank/DDBJ whole genome shotgun (WGS) entry which is preliminary data.</text>
</comment>
<keyword evidence="3" id="KW-0378">Hydrolase</keyword>
<dbReference type="EMBL" id="ATMR01000164">
    <property type="protein sequence ID" value="EPR71211.1"/>
    <property type="molecule type" value="Genomic_DNA"/>
</dbReference>
<feature type="domain" description="GH16" evidence="2">
    <location>
        <begin position="5"/>
        <end position="235"/>
    </location>
</feature>
<keyword evidence="3" id="KW-0326">Glycosidase</keyword>
<dbReference type="Pfam" id="PF00722">
    <property type="entry name" value="Glyco_hydro_16"/>
    <property type="match status" value="1"/>
</dbReference>
<dbReference type="eggNOG" id="COG2273">
    <property type="taxonomic scope" value="Bacteria"/>
</dbReference>
<accession>S7VMS6</accession>
<dbReference type="SUPFAM" id="SSF49899">
    <property type="entry name" value="Concanavalin A-like lectins/glucanases"/>
    <property type="match status" value="1"/>
</dbReference>
<dbReference type="CDD" id="cd08023">
    <property type="entry name" value="GH16_laminarinase_like"/>
    <property type="match status" value="1"/>
</dbReference>
<keyword evidence="3" id="KW-0119">Carbohydrate metabolism</keyword>
<dbReference type="PATRIC" id="fig|641526.4.peg.3229"/>
<dbReference type="PROSITE" id="PS51762">
    <property type="entry name" value="GH16_2"/>
    <property type="match status" value="1"/>
</dbReference>
<dbReference type="InterPro" id="IPR050546">
    <property type="entry name" value="Glycosyl_Hydrlase_16"/>
</dbReference>
<dbReference type="EC" id="3.2.1.8" evidence="3"/>
<evidence type="ECO:0000259" key="2">
    <source>
        <dbReference type="PROSITE" id="PS51762"/>
    </source>
</evidence>
<protein>
    <submittedName>
        <fullName evidence="3">Endo-1,4-beta-xylanase A</fullName>
        <ecNumber evidence="3">3.2.1.8</ecNumber>
    </submittedName>
</protein>